<comment type="caution">
    <text evidence="2">The sequence shown here is derived from an EMBL/GenBank/DDBJ whole genome shotgun (WGS) entry which is preliminary data.</text>
</comment>
<dbReference type="AlphaFoldDB" id="A0AAV0W4F1"/>
<organism evidence="2 3">
    <name type="scientific">Macrosiphum euphorbiae</name>
    <name type="common">potato aphid</name>
    <dbReference type="NCBI Taxonomy" id="13131"/>
    <lineage>
        <taxon>Eukaryota</taxon>
        <taxon>Metazoa</taxon>
        <taxon>Ecdysozoa</taxon>
        <taxon>Arthropoda</taxon>
        <taxon>Hexapoda</taxon>
        <taxon>Insecta</taxon>
        <taxon>Pterygota</taxon>
        <taxon>Neoptera</taxon>
        <taxon>Paraneoptera</taxon>
        <taxon>Hemiptera</taxon>
        <taxon>Sternorrhyncha</taxon>
        <taxon>Aphidomorpha</taxon>
        <taxon>Aphidoidea</taxon>
        <taxon>Aphididae</taxon>
        <taxon>Macrosiphini</taxon>
        <taxon>Macrosiphum</taxon>
    </lineage>
</organism>
<dbReference type="Proteomes" id="UP001160148">
    <property type="component" value="Unassembled WGS sequence"/>
</dbReference>
<evidence type="ECO:0000313" key="3">
    <source>
        <dbReference type="Proteomes" id="UP001160148"/>
    </source>
</evidence>
<evidence type="ECO:0000256" key="1">
    <source>
        <dbReference type="SAM" id="MobiDB-lite"/>
    </source>
</evidence>
<feature type="compositionally biased region" description="Basic and acidic residues" evidence="1">
    <location>
        <begin position="64"/>
        <end position="73"/>
    </location>
</feature>
<feature type="compositionally biased region" description="Basic and acidic residues" evidence="1">
    <location>
        <begin position="129"/>
        <end position="141"/>
    </location>
</feature>
<feature type="region of interest" description="Disordered" evidence="1">
    <location>
        <begin position="112"/>
        <end position="141"/>
    </location>
</feature>
<feature type="compositionally biased region" description="Polar residues" evidence="1">
    <location>
        <begin position="89"/>
        <end position="100"/>
    </location>
</feature>
<proteinExistence type="predicted"/>
<feature type="compositionally biased region" description="Polar residues" evidence="1">
    <location>
        <begin position="112"/>
        <end position="128"/>
    </location>
</feature>
<reference evidence="2 3" key="1">
    <citation type="submission" date="2023-01" db="EMBL/GenBank/DDBJ databases">
        <authorList>
            <person name="Whitehead M."/>
        </authorList>
    </citation>
    <scope>NUCLEOTIDE SEQUENCE [LARGE SCALE GENOMIC DNA]</scope>
</reference>
<evidence type="ECO:0000313" key="2">
    <source>
        <dbReference type="EMBL" id="CAI6350622.1"/>
    </source>
</evidence>
<gene>
    <name evidence="2" type="ORF">MEUPH1_LOCUS7062</name>
</gene>
<name>A0AAV0W4F1_9HEMI</name>
<dbReference type="EMBL" id="CARXXK010000001">
    <property type="protein sequence ID" value="CAI6350622.1"/>
    <property type="molecule type" value="Genomic_DNA"/>
</dbReference>
<sequence length="141" mass="16012">MHQISLDHYPYFTIRQNSEFSLPMTESYVFYVNPPATRSNTCKKIEAVAPTSNKSPRPTSMEEPSTKKPHVEESSTNSPTNMDIPETAIHTSTLKSHKNFFTSPQTMKVITENLQTNEILQPTSINQNHKPENHHTSSNEP</sequence>
<protein>
    <submittedName>
        <fullName evidence="2">Uncharacterized protein</fullName>
    </submittedName>
</protein>
<feature type="region of interest" description="Disordered" evidence="1">
    <location>
        <begin position="40"/>
        <end position="100"/>
    </location>
</feature>
<accession>A0AAV0W4F1</accession>
<keyword evidence="3" id="KW-1185">Reference proteome</keyword>